<dbReference type="AlphaFoldDB" id="A0A3M0ISD1"/>
<feature type="region of interest" description="Disordered" evidence="1">
    <location>
        <begin position="1"/>
        <end position="20"/>
    </location>
</feature>
<accession>A0A3M0ISD1</accession>
<dbReference type="Proteomes" id="UP000269221">
    <property type="component" value="Unassembled WGS sequence"/>
</dbReference>
<keyword evidence="3" id="KW-1185">Reference proteome</keyword>
<gene>
    <name evidence="2" type="ORF">DUI87_32224</name>
</gene>
<feature type="region of interest" description="Disordered" evidence="1">
    <location>
        <begin position="84"/>
        <end position="108"/>
    </location>
</feature>
<evidence type="ECO:0000256" key="1">
    <source>
        <dbReference type="SAM" id="MobiDB-lite"/>
    </source>
</evidence>
<proteinExistence type="predicted"/>
<name>A0A3M0ISD1_HIRRU</name>
<protein>
    <submittedName>
        <fullName evidence="2">Uncharacterized protein</fullName>
    </submittedName>
</protein>
<evidence type="ECO:0000313" key="3">
    <source>
        <dbReference type="Proteomes" id="UP000269221"/>
    </source>
</evidence>
<sequence>MEAPGAVPDILKSSRSSSCPMQIPGAVPDPMEAPEQFLTPWKFLEQFLMPWKDLEVFLPHAWTWSSSQHYEKSLEHFLTPRKGTGAVPDPLEGPGAVPDIMKRSWSSS</sequence>
<reference evidence="2 3" key="1">
    <citation type="submission" date="2018-07" db="EMBL/GenBank/DDBJ databases">
        <title>A high quality draft genome assembly of the barn swallow (H. rustica rustica).</title>
        <authorList>
            <person name="Formenti G."/>
            <person name="Chiara M."/>
            <person name="Poveda L."/>
            <person name="Francoijs K.-J."/>
            <person name="Bonisoli-Alquati A."/>
            <person name="Canova L."/>
            <person name="Gianfranceschi L."/>
            <person name="Horner D.S."/>
            <person name="Saino N."/>
        </authorList>
    </citation>
    <scope>NUCLEOTIDE SEQUENCE [LARGE SCALE GENOMIC DNA]</scope>
    <source>
        <strain evidence="2">Chelidonia</strain>
        <tissue evidence="2">Blood</tissue>
    </source>
</reference>
<comment type="caution">
    <text evidence="2">The sequence shown here is derived from an EMBL/GenBank/DDBJ whole genome shotgun (WGS) entry which is preliminary data.</text>
</comment>
<organism evidence="2 3">
    <name type="scientific">Hirundo rustica rustica</name>
    <dbReference type="NCBI Taxonomy" id="333673"/>
    <lineage>
        <taxon>Eukaryota</taxon>
        <taxon>Metazoa</taxon>
        <taxon>Chordata</taxon>
        <taxon>Craniata</taxon>
        <taxon>Vertebrata</taxon>
        <taxon>Euteleostomi</taxon>
        <taxon>Archelosauria</taxon>
        <taxon>Archosauria</taxon>
        <taxon>Dinosauria</taxon>
        <taxon>Saurischia</taxon>
        <taxon>Theropoda</taxon>
        <taxon>Coelurosauria</taxon>
        <taxon>Aves</taxon>
        <taxon>Neognathae</taxon>
        <taxon>Neoaves</taxon>
        <taxon>Telluraves</taxon>
        <taxon>Australaves</taxon>
        <taxon>Passeriformes</taxon>
        <taxon>Sylvioidea</taxon>
        <taxon>Hirundinidae</taxon>
        <taxon>Hirundo</taxon>
    </lineage>
</organism>
<evidence type="ECO:0000313" key="2">
    <source>
        <dbReference type="EMBL" id="RMB91432.1"/>
    </source>
</evidence>
<dbReference type="EMBL" id="QRBI01000237">
    <property type="protein sequence ID" value="RMB91432.1"/>
    <property type="molecule type" value="Genomic_DNA"/>
</dbReference>